<dbReference type="InterPro" id="IPR025483">
    <property type="entry name" value="Lipase_euk"/>
</dbReference>
<evidence type="ECO:0000256" key="4">
    <source>
        <dbReference type="ARBA" id="ARBA00022729"/>
    </source>
</evidence>
<feature type="domain" description="AB hydrolase-1" evidence="11">
    <location>
        <begin position="118"/>
        <end position="249"/>
    </location>
</feature>
<comment type="subcellular location">
    <subcellularLocation>
        <location evidence="1">Membrane</location>
        <topology evidence="1">Single-pass membrane protein</topology>
    </subcellularLocation>
</comment>
<comment type="caution">
    <text evidence="12">The sequence shown here is derived from an EMBL/GenBank/DDBJ whole genome shotgun (WGS) entry which is preliminary data.</text>
</comment>
<evidence type="ECO:0000259" key="11">
    <source>
        <dbReference type="Pfam" id="PF00561"/>
    </source>
</evidence>
<keyword evidence="13" id="KW-1185">Reference proteome</keyword>
<evidence type="ECO:0000256" key="1">
    <source>
        <dbReference type="ARBA" id="ARBA00004167"/>
    </source>
</evidence>
<keyword evidence="7" id="KW-1133">Transmembrane helix</keyword>
<comment type="similarity">
    <text evidence="2">Belongs to the AB hydrolase superfamily. Lipase family.</text>
</comment>
<keyword evidence="4" id="KW-0732">Signal</keyword>
<reference evidence="12" key="1">
    <citation type="submission" date="2021-01" db="EMBL/GenBank/DDBJ databases">
        <authorList>
            <consortium name="Genoscope - CEA"/>
            <person name="William W."/>
        </authorList>
    </citation>
    <scope>NUCLEOTIDE SEQUENCE</scope>
</reference>
<dbReference type="OMA" id="YACEEHT"/>
<gene>
    <name evidence="12" type="ORF">PPRIM_AZ9-3.1.T0120444</name>
</gene>
<dbReference type="PIRSF" id="PIRSF000862">
    <property type="entry name" value="Steryl_ester_lip"/>
    <property type="match status" value="1"/>
</dbReference>
<keyword evidence="9" id="KW-0472">Membrane</keyword>
<evidence type="ECO:0000256" key="7">
    <source>
        <dbReference type="ARBA" id="ARBA00022989"/>
    </source>
</evidence>
<dbReference type="FunFam" id="3.40.50.1820:FF:000095">
    <property type="entry name" value="Triglyceride lipase-cholesterol esterase"/>
    <property type="match status" value="1"/>
</dbReference>
<dbReference type="Proteomes" id="UP000688137">
    <property type="component" value="Unassembled WGS sequence"/>
</dbReference>
<proteinExistence type="inferred from homology"/>
<evidence type="ECO:0000313" key="12">
    <source>
        <dbReference type="EMBL" id="CAD8048389.1"/>
    </source>
</evidence>
<organism evidence="12 13">
    <name type="scientific">Paramecium primaurelia</name>
    <dbReference type="NCBI Taxonomy" id="5886"/>
    <lineage>
        <taxon>Eukaryota</taxon>
        <taxon>Sar</taxon>
        <taxon>Alveolata</taxon>
        <taxon>Ciliophora</taxon>
        <taxon>Intramacronucleata</taxon>
        <taxon>Oligohymenophorea</taxon>
        <taxon>Peniculida</taxon>
        <taxon>Parameciidae</taxon>
        <taxon>Paramecium</taxon>
    </lineage>
</organism>
<evidence type="ECO:0000256" key="2">
    <source>
        <dbReference type="ARBA" id="ARBA00010701"/>
    </source>
</evidence>
<evidence type="ECO:0000313" key="13">
    <source>
        <dbReference type="Proteomes" id="UP000688137"/>
    </source>
</evidence>
<dbReference type="AlphaFoldDB" id="A0A8S1K0U1"/>
<dbReference type="Pfam" id="PF00561">
    <property type="entry name" value="Abhydrolase_1"/>
    <property type="match status" value="1"/>
</dbReference>
<keyword evidence="3" id="KW-0812">Transmembrane</keyword>
<dbReference type="GO" id="GO:0016020">
    <property type="term" value="C:membrane"/>
    <property type="evidence" value="ECO:0007669"/>
    <property type="project" value="UniProtKB-SubCell"/>
</dbReference>
<evidence type="ECO:0000256" key="10">
    <source>
        <dbReference type="ARBA" id="ARBA00023180"/>
    </source>
</evidence>
<keyword evidence="8" id="KW-0443">Lipid metabolism</keyword>
<keyword evidence="10" id="KW-0325">Glycoprotein</keyword>
<accession>A0A8S1K0U1</accession>
<keyword evidence="6" id="KW-0442">Lipid degradation</keyword>
<sequence>MLLNLIQIIFFNLFVWIIKPSLAFGLSLLYYFTYSTIVITDFILSFFVRDCDLRNKNFINQVRIKINELRPYPGVYTSATDMITEKGYNLEIHQILTEDGYILTAWRMYKNIKKEYKYPIVLQHGLLDSSWSWFINNTNEQTLPYILADKGYDVWLTNNRGNKYSMGHSKITGVSYNKKYWNFSFDDIQKYDFKAIINHVKRASQKEKVIYIGHSQGSTQAFAYLSNNIDFQENLKCFIALGPVIYIKNSKSVFLKFAVKTWIFEITRLIGIPYFFVFDDCFNLKIGALCDMIPWIYRKILFSITNLICGYPLQNKIDLKKFGFMVSHEPGGTSTKTLVQWMQFYRNGTFSYFDYGRSRNIKEYGQSIPPKYNVENLCQLKIPKYFYIGTKDVIADEKDLQMTIPLFDPSTLQIKMINDYAHLDYVWAIDAYKKLYVNILENIEQNQTL</sequence>
<evidence type="ECO:0000256" key="8">
    <source>
        <dbReference type="ARBA" id="ARBA00023098"/>
    </source>
</evidence>
<keyword evidence="5" id="KW-0378">Hydrolase</keyword>
<dbReference type="InterPro" id="IPR000073">
    <property type="entry name" value="AB_hydrolase_1"/>
</dbReference>
<evidence type="ECO:0000256" key="6">
    <source>
        <dbReference type="ARBA" id="ARBA00022963"/>
    </source>
</evidence>
<dbReference type="PANTHER" id="PTHR11005">
    <property type="entry name" value="LYSOSOMAL ACID LIPASE-RELATED"/>
    <property type="match status" value="1"/>
</dbReference>
<name>A0A8S1K0U1_PARPR</name>
<protein>
    <recommendedName>
        <fullName evidence="11">AB hydrolase-1 domain-containing protein</fullName>
    </recommendedName>
</protein>
<dbReference type="GO" id="GO:0016787">
    <property type="term" value="F:hydrolase activity"/>
    <property type="evidence" value="ECO:0007669"/>
    <property type="project" value="UniProtKB-KW"/>
</dbReference>
<dbReference type="EMBL" id="CAJJDM010000009">
    <property type="protein sequence ID" value="CAD8048389.1"/>
    <property type="molecule type" value="Genomic_DNA"/>
</dbReference>
<evidence type="ECO:0000256" key="3">
    <source>
        <dbReference type="ARBA" id="ARBA00022692"/>
    </source>
</evidence>
<evidence type="ECO:0000256" key="9">
    <source>
        <dbReference type="ARBA" id="ARBA00023136"/>
    </source>
</evidence>
<evidence type="ECO:0000256" key="5">
    <source>
        <dbReference type="ARBA" id="ARBA00022801"/>
    </source>
</evidence>
<dbReference type="GO" id="GO:0016042">
    <property type="term" value="P:lipid catabolic process"/>
    <property type="evidence" value="ECO:0007669"/>
    <property type="project" value="UniProtKB-KW"/>
</dbReference>